<gene>
    <name evidence="1" type="ORF">H7R39_04695</name>
</gene>
<organism evidence="1 2">
    <name type="scientific">Campylobacter massiliensis</name>
    <dbReference type="NCBI Taxonomy" id="2762557"/>
    <lineage>
        <taxon>Bacteria</taxon>
        <taxon>Pseudomonadati</taxon>
        <taxon>Campylobacterota</taxon>
        <taxon>Epsilonproteobacteria</taxon>
        <taxon>Campylobacterales</taxon>
        <taxon>Campylobacteraceae</taxon>
        <taxon>Campylobacter</taxon>
    </lineage>
</organism>
<reference evidence="1 2" key="1">
    <citation type="submission" date="2020-08" db="EMBL/GenBank/DDBJ databases">
        <title>Complete genome and description of Campylobacter massiliensis Marseille-Q3452 sp. nov.</title>
        <authorList>
            <person name="Antezack A."/>
        </authorList>
    </citation>
    <scope>NUCLEOTIDE SEQUENCE [LARGE SCALE GENOMIC DNA]</scope>
    <source>
        <strain evidence="1 2">Marseille-Q3452</strain>
    </source>
</reference>
<sequence length="149" mass="17835">MMKNMNAFYEASRVALSKNNPQIFNPRRMDEEGRLIIRIDENKVERELASIFDGDRPEYLKEFCLQTLEFVEVLEVNKRYYDFFLSDKEDTDELTNEDRTFISEMIETIGITQASLKSFLDKWANPWANVPDVEEQRRYLDEFLKKQID</sequence>
<name>A0A842J4M4_9BACT</name>
<dbReference type="RefSeq" id="WP_185898166.1">
    <property type="nucleotide sequence ID" value="NZ_JACLZK010000001.1"/>
</dbReference>
<accession>A0A842J4M4</accession>
<dbReference type="Proteomes" id="UP000552683">
    <property type="component" value="Unassembled WGS sequence"/>
</dbReference>
<protein>
    <submittedName>
        <fullName evidence="1">Uncharacterized protein</fullName>
    </submittedName>
</protein>
<proteinExistence type="predicted"/>
<dbReference type="AlphaFoldDB" id="A0A842J4M4"/>
<evidence type="ECO:0000313" key="2">
    <source>
        <dbReference type="Proteomes" id="UP000552683"/>
    </source>
</evidence>
<comment type="caution">
    <text evidence="1">The sequence shown here is derived from an EMBL/GenBank/DDBJ whole genome shotgun (WGS) entry which is preliminary data.</text>
</comment>
<dbReference type="EMBL" id="JACLZK010000001">
    <property type="protein sequence ID" value="MBC2882561.1"/>
    <property type="molecule type" value="Genomic_DNA"/>
</dbReference>
<evidence type="ECO:0000313" key="1">
    <source>
        <dbReference type="EMBL" id="MBC2882561.1"/>
    </source>
</evidence>
<keyword evidence="2" id="KW-1185">Reference proteome</keyword>